<dbReference type="KEGG" id="nps:KRR39_09070"/>
<organism evidence="1 2">
    <name type="scientific">Nocardioides panacis</name>
    <dbReference type="NCBI Taxonomy" id="2849501"/>
    <lineage>
        <taxon>Bacteria</taxon>
        <taxon>Bacillati</taxon>
        <taxon>Actinomycetota</taxon>
        <taxon>Actinomycetes</taxon>
        <taxon>Propionibacteriales</taxon>
        <taxon>Nocardioidaceae</taxon>
        <taxon>Nocardioides</taxon>
    </lineage>
</organism>
<evidence type="ECO:0000313" key="2">
    <source>
        <dbReference type="Proteomes" id="UP000683575"/>
    </source>
</evidence>
<sequence length="83" mass="9384">MTHDLGKLRLHELTARPGVHVLLQRDALPVDRLRLGALVSVHRISSWPGRGLLAVRPDGHVGYRCGDADPEQLRAWLRLLRPR</sequence>
<reference evidence="1" key="1">
    <citation type="submission" date="2021-06" db="EMBL/GenBank/DDBJ databases">
        <title>Complete genome sequence of Nocardioides sp. G188.</title>
        <authorList>
            <person name="Im W.-T."/>
        </authorList>
    </citation>
    <scope>NUCLEOTIDE SEQUENCE</scope>
    <source>
        <strain evidence="1">G188</strain>
    </source>
</reference>
<gene>
    <name evidence="1" type="ORF">KRR39_09070</name>
</gene>
<protein>
    <submittedName>
        <fullName evidence="1">Uncharacterized protein</fullName>
    </submittedName>
</protein>
<evidence type="ECO:0000313" key="1">
    <source>
        <dbReference type="EMBL" id="QWZ09857.1"/>
    </source>
</evidence>
<name>A0A975T1I5_9ACTN</name>
<dbReference type="AlphaFoldDB" id="A0A975T1I5"/>
<accession>A0A975T1I5</accession>
<dbReference type="EMBL" id="CP077062">
    <property type="protein sequence ID" value="QWZ09857.1"/>
    <property type="molecule type" value="Genomic_DNA"/>
</dbReference>
<proteinExistence type="predicted"/>
<dbReference type="Proteomes" id="UP000683575">
    <property type="component" value="Chromosome"/>
</dbReference>
<keyword evidence="2" id="KW-1185">Reference proteome</keyword>